<sequence length="125" mass="14690">MMFVRSPRQRRSNHQQRALDAYILQLHHAIAIKLLSQPELIKQCEEQLVQLYHTKQIRHGAYVYWDSVLRLYPEEEAFIAAITDSGPKASKYRRKTPCSGILTEHERQQLMASNAKPHHKSDFHE</sequence>
<dbReference type="Proteomes" id="UP001231616">
    <property type="component" value="Unassembled WGS sequence"/>
</dbReference>
<gene>
    <name evidence="1" type="ORF">Q3O60_06495</name>
</gene>
<reference evidence="1 2" key="1">
    <citation type="submission" date="2023-08" db="EMBL/GenBank/DDBJ databases">
        <authorList>
            <person name="Joshi A."/>
            <person name="Thite S."/>
        </authorList>
    </citation>
    <scope>NUCLEOTIDE SEQUENCE [LARGE SCALE GENOMIC DNA]</scope>
    <source>
        <strain evidence="1 2">AC40</strain>
    </source>
</reference>
<dbReference type="EMBL" id="JAUZVZ010000007">
    <property type="protein sequence ID" value="MDP4535829.1"/>
    <property type="molecule type" value="Genomic_DNA"/>
</dbReference>
<dbReference type="RefSeq" id="WP_305893095.1">
    <property type="nucleotide sequence ID" value="NZ_JAUZVZ010000007.1"/>
</dbReference>
<proteinExistence type="predicted"/>
<evidence type="ECO:0000313" key="2">
    <source>
        <dbReference type="Proteomes" id="UP001231616"/>
    </source>
</evidence>
<keyword evidence="2" id="KW-1185">Reference proteome</keyword>
<protein>
    <submittedName>
        <fullName evidence="1">Uncharacterized protein</fullName>
    </submittedName>
</protein>
<organism evidence="1 2">
    <name type="scientific">Alkalimonas collagenimarina</name>
    <dbReference type="NCBI Taxonomy" id="400390"/>
    <lineage>
        <taxon>Bacteria</taxon>
        <taxon>Pseudomonadati</taxon>
        <taxon>Pseudomonadota</taxon>
        <taxon>Gammaproteobacteria</taxon>
        <taxon>Alkalimonas</taxon>
    </lineage>
</organism>
<name>A0ABT9GXP6_9GAMM</name>
<comment type="caution">
    <text evidence="1">The sequence shown here is derived from an EMBL/GenBank/DDBJ whole genome shotgun (WGS) entry which is preliminary data.</text>
</comment>
<accession>A0ABT9GXP6</accession>
<evidence type="ECO:0000313" key="1">
    <source>
        <dbReference type="EMBL" id="MDP4535829.1"/>
    </source>
</evidence>